<name>A0A2M9BVI1_9MICO</name>
<keyword evidence="9 12" id="KW-0648">Protein biosynthesis</keyword>
<dbReference type="GO" id="GO:0005524">
    <property type="term" value="F:ATP binding"/>
    <property type="evidence" value="ECO:0007669"/>
    <property type="project" value="UniProtKB-UniRule"/>
</dbReference>
<evidence type="ECO:0000256" key="2">
    <source>
        <dbReference type="ARBA" id="ARBA00011245"/>
    </source>
</evidence>
<proteinExistence type="inferred from homology"/>
<feature type="binding site" evidence="12">
    <location>
        <position position="27"/>
    </location>
    <ligand>
        <name>Zn(2+)</name>
        <dbReference type="ChEBI" id="CHEBI:29105"/>
    </ligand>
</feature>
<dbReference type="Pfam" id="PF23493">
    <property type="entry name" value="CysS_C"/>
    <property type="match status" value="1"/>
</dbReference>
<dbReference type="Pfam" id="PF01406">
    <property type="entry name" value="tRNA-synt_1e"/>
    <property type="match status" value="1"/>
</dbReference>
<dbReference type="InterPro" id="IPR015273">
    <property type="entry name" value="Cys-tRNA-synt_Ia_DALR"/>
</dbReference>
<feature type="binding site" evidence="12">
    <location>
        <position position="249"/>
    </location>
    <ligand>
        <name>Zn(2+)</name>
        <dbReference type="ChEBI" id="CHEBI:29105"/>
    </ligand>
</feature>
<organism evidence="14 15">
    <name type="scientific">Compostimonas suwonensis</name>
    <dbReference type="NCBI Taxonomy" id="1048394"/>
    <lineage>
        <taxon>Bacteria</taxon>
        <taxon>Bacillati</taxon>
        <taxon>Actinomycetota</taxon>
        <taxon>Actinomycetes</taxon>
        <taxon>Micrococcales</taxon>
        <taxon>Microbacteriaceae</taxon>
        <taxon>Compostimonas</taxon>
    </lineage>
</organism>
<dbReference type="SUPFAM" id="SSF52374">
    <property type="entry name" value="Nucleotidylyl transferase"/>
    <property type="match status" value="1"/>
</dbReference>
<accession>A0A2M9BVI1</accession>
<protein>
    <recommendedName>
        <fullName evidence="12">Cysteine--tRNA ligase</fullName>
        <ecNumber evidence="12">6.1.1.16</ecNumber>
    </recommendedName>
    <alternativeName>
        <fullName evidence="12">Cysteinyl-tRNA synthetase</fullName>
        <shortName evidence="12">CysRS</shortName>
    </alternativeName>
</protein>
<comment type="subunit">
    <text evidence="2 12">Monomer.</text>
</comment>
<feature type="binding site" evidence="12">
    <location>
        <position position="220"/>
    </location>
    <ligand>
        <name>Zn(2+)</name>
        <dbReference type="ChEBI" id="CHEBI:29105"/>
    </ligand>
</feature>
<dbReference type="EMBL" id="PGFB01000003">
    <property type="protein sequence ID" value="PJJ61952.1"/>
    <property type="molecule type" value="Genomic_DNA"/>
</dbReference>
<dbReference type="Pfam" id="PF09190">
    <property type="entry name" value="DALR_2"/>
    <property type="match status" value="1"/>
</dbReference>
<dbReference type="SUPFAM" id="SSF47323">
    <property type="entry name" value="Anticodon-binding domain of a subclass of class I aminoacyl-tRNA synthetases"/>
    <property type="match status" value="1"/>
</dbReference>
<evidence type="ECO:0000256" key="10">
    <source>
        <dbReference type="ARBA" id="ARBA00023146"/>
    </source>
</evidence>
<dbReference type="GO" id="GO:0005829">
    <property type="term" value="C:cytosol"/>
    <property type="evidence" value="ECO:0007669"/>
    <property type="project" value="TreeGrafter"/>
</dbReference>
<dbReference type="PANTHER" id="PTHR10890">
    <property type="entry name" value="CYSTEINYL-TRNA SYNTHETASE"/>
    <property type="match status" value="1"/>
</dbReference>
<dbReference type="InterPro" id="IPR056411">
    <property type="entry name" value="CysS_C"/>
</dbReference>
<comment type="caution">
    <text evidence="14">The sequence shown here is derived from an EMBL/GenBank/DDBJ whole genome shotgun (WGS) entry which is preliminary data.</text>
</comment>
<dbReference type="PRINTS" id="PR00983">
    <property type="entry name" value="TRNASYNTHCYS"/>
</dbReference>
<evidence type="ECO:0000256" key="8">
    <source>
        <dbReference type="ARBA" id="ARBA00022840"/>
    </source>
</evidence>
<dbReference type="RefSeq" id="WP_100344569.1">
    <property type="nucleotide sequence ID" value="NZ_PGFB01000003.1"/>
</dbReference>
<evidence type="ECO:0000256" key="1">
    <source>
        <dbReference type="ARBA" id="ARBA00005594"/>
    </source>
</evidence>
<dbReference type="GO" id="GO:0008270">
    <property type="term" value="F:zinc ion binding"/>
    <property type="evidence" value="ECO:0007669"/>
    <property type="project" value="UniProtKB-UniRule"/>
</dbReference>
<dbReference type="Gene3D" id="3.40.50.620">
    <property type="entry name" value="HUPs"/>
    <property type="match status" value="1"/>
</dbReference>
<dbReference type="InterPro" id="IPR032678">
    <property type="entry name" value="tRNA-synt_1_cat_dom"/>
</dbReference>
<feature type="short sequence motif" description="'KMSKS' region" evidence="12">
    <location>
        <begin position="276"/>
        <end position="280"/>
    </location>
</feature>
<dbReference type="PANTHER" id="PTHR10890:SF30">
    <property type="entry name" value="CYSTEINE--TRNA LIGASE"/>
    <property type="match status" value="1"/>
</dbReference>
<evidence type="ECO:0000256" key="6">
    <source>
        <dbReference type="ARBA" id="ARBA00022741"/>
    </source>
</evidence>
<comment type="cofactor">
    <cofactor evidence="12">
        <name>Zn(2+)</name>
        <dbReference type="ChEBI" id="CHEBI:29105"/>
    </cofactor>
    <text evidence="12">Binds 1 zinc ion per subunit.</text>
</comment>
<keyword evidence="10 12" id="KW-0030">Aminoacyl-tRNA synthetase</keyword>
<dbReference type="InterPro" id="IPR015803">
    <property type="entry name" value="Cys-tRNA-ligase"/>
</dbReference>
<feature type="binding site" evidence="12">
    <location>
        <position position="245"/>
    </location>
    <ligand>
        <name>Zn(2+)</name>
        <dbReference type="ChEBI" id="CHEBI:29105"/>
    </ligand>
</feature>
<dbReference type="AlphaFoldDB" id="A0A2M9BVI1"/>
<dbReference type="InterPro" id="IPR014729">
    <property type="entry name" value="Rossmann-like_a/b/a_fold"/>
</dbReference>
<comment type="catalytic activity">
    <reaction evidence="11 12">
        <text>tRNA(Cys) + L-cysteine + ATP = L-cysteinyl-tRNA(Cys) + AMP + diphosphate</text>
        <dbReference type="Rhea" id="RHEA:17773"/>
        <dbReference type="Rhea" id="RHEA-COMP:9661"/>
        <dbReference type="Rhea" id="RHEA-COMP:9679"/>
        <dbReference type="ChEBI" id="CHEBI:30616"/>
        <dbReference type="ChEBI" id="CHEBI:33019"/>
        <dbReference type="ChEBI" id="CHEBI:35235"/>
        <dbReference type="ChEBI" id="CHEBI:78442"/>
        <dbReference type="ChEBI" id="CHEBI:78517"/>
        <dbReference type="ChEBI" id="CHEBI:456215"/>
        <dbReference type="EC" id="6.1.1.16"/>
    </reaction>
</comment>
<dbReference type="HAMAP" id="MF_00041">
    <property type="entry name" value="Cys_tRNA_synth"/>
    <property type="match status" value="1"/>
</dbReference>
<dbReference type="InterPro" id="IPR024909">
    <property type="entry name" value="Cys-tRNA/MSH_ligase"/>
</dbReference>
<dbReference type="NCBIfam" id="TIGR00435">
    <property type="entry name" value="cysS"/>
    <property type="match status" value="1"/>
</dbReference>
<feature type="short sequence motif" description="'HIGH' region" evidence="12">
    <location>
        <begin position="29"/>
        <end position="39"/>
    </location>
</feature>
<evidence type="ECO:0000313" key="15">
    <source>
        <dbReference type="Proteomes" id="UP000230161"/>
    </source>
</evidence>
<dbReference type="OrthoDB" id="9815130at2"/>
<dbReference type="CDD" id="cd00672">
    <property type="entry name" value="CysRS_core"/>
    <property type="match status" value="1"/>
</dbReference>
<feature type="domain" description="Cysteinyl-tRNA synthetase class Ia DALR" evidence="13">
    <location>
        <begin position="356"/>
        <end position="418"/>
    </location>
</feature>
<keyword evidence="15" id="KW-1185">Reference proteome</keyword>
<comment type="subcellular location">
    <subcellularLocation>
        <location evidence="12">Cytoplasm</location>
    </subcellularLocation>
</comment>
<keyword evidence="5 12" id="KW-0479">Metal-binding</keyword>
<dbReference type="SMART" id="SM00840">
    <property type="entry name" value="DALR_2"/>
    <property type="match status" value="1"/>
</dbReference>
<gene>
    <name evidence="12" type="primary">cysS</name>
    <name evidence="14" type="ORF">CLV54_1741</name>
</gene>
<evidence type="ECO:0000259" key="13">
    <source>
        <dbReference type="SMART" id="SM00840"/>
    </source>
</evidence>
<evidence type="ECO:0000256" key="12">
    <source>
        <dbReference type="HAMAP-Rule" id="MF_00041"/>
    </source>
</evidence>
<dbReference type="EC" id="6.1.1.16" evidence="12"/>
<evidence type="ECO:0000256" key="11">
    <source>
        <dbReference type="ARBA" id="ARBA00047398"/>
    </source>
</evidence>
<feature type="binding site" evidence="12">
    <location>
        <position position="279"/>
    </location>
    <ligand>
        <name>ATP</name>
        <dbReference type="ChEBI" id="CHEBI:30616"/>
    </ligand>
</feature>
<evidence type="ECO:0000256" key="7">
    <source>
        <dbReference type="ARBA" id="ARBA00022833"/>
    </source>
</evidence>
<keyword evidence="7 12" id="KW-0862">Zinc</keyword>
<dbReference type="GO" id="GO:0004817">
    <property type="term" value="F:cysteine-tRNA ligase activity"/>
    <property type="evidence" value="ECO:0007669"/>
    <property type="project" value="UniProtKB-UniRule"/>
</dbReference>
<keyword evidence="8 12" id="KW-0067">ATP-binding</keyword>
<evidence type="ECO:0000256" key="9">
    <source>
        <dbReference type="ARBA" id="ARBA00022917"/>
    </source>
</evidence>
<dbReference type="Proteomes" id="UP000230161">
    <property type="component" value="Unassembled WGS sequence"/>
</dbReference>
<evidence type="ECO:0000256" key="3">
    <source>
        <dbReference type="ARBA" id="ARBA00022490"/>
    </source>
</evidence>
<keyword evidence="4 12" id="KW-0436">Ligase</keyword>
<dbReference type="Gene3D" id="1.20.120.1910">
    <property type="entry name" value="Cysteine-tRNA ligase, C-terminal anti-codon recognition domain"/>
    <property type="match status" value="1"/>
</dbReference>
<evidence type="ECO:0000313" key="14">
    <source>
        <dbReference type="EMBL" id="PJJ61952.1"/>
    </source>
</evidence>
<dbReference type="InterPro" id="IPR009080">
    <property type="entry name" value="tRNAsynth_Ia_anticodon-bd"/>
</dbReference>
<sequence>MQLYDSKAQELRDFVPLVDGAVGMYVCGPTVQSSPHIGHLRSALVYDQLRRWLAYSGYDVTLVRNVTDIDDKILVNSAASFEQSAGAGGEEWWALAYRYELEFTAGYNRLGILPPTYEPRATASIQRMQQIIASLIERGHAYAAADGSGDVYFDTLSWASYGELTRQRVDDMAPAADADPRGKRDPRDFALWKGHKLDEPVSASWESPWGAGRPGWHIECSAMSASYLGETFDIHGGGLDLRFPHHENELAQSGAAGYGFAQYWVHNGLVHVNGQKMSKSLGNSIFAADFLEMARPLVVRYFLGAAHYRSTIDYHEGALEEAEAALERIEGFLDRAQRRLAGTRFEAEAGTEVPEAFRAAMDDDLSIPEALAVLHETVRAGNAALDAEDLGAAASGYTQVTAMTDVLGINPFAPQWQTTTDAPALAALGALVDRLLAERDEARTSKDYARADGIRAELAAAGIVIEDTQAGAHWSLEQ</sequence>
<reference evidence="14 15" key="1">
    <citation type="submission" date="2017-11" db="EMBL/GenBank/DDBJ databases">
        <title>Genomic Encyclopedia of Archaeal and Bacterial Type Strains, Phase II (KMG-II): From Individual Species to Whole Genera.</title>
        <authorList>
            <person name="Goeker M."/>
        </authorList>
    </citation>
    <scope>NUCLEOTIDE SEQUENCE [LARGE SCALE GENOMIC DNA]</scope>
    <source>
        <strain evidence="14 15">DSM 25625</strain>
    </source>
</reference>
<keyword evidence="6 12" id="KW-0547">Nucleotide-binding</keyword>
<evidence type="ECO:0000256" key="5">
    <source>
        <dbReference type="ARBA" id="ARBA00022723"/>
    </source>
</evidence>
<dbReference type="GO" id="GO:0006423">
    <property type="term" value="P:cysteinyl-tRNA aminoacylation"/>
    <property type="evidence" value="ECO:0007669"/>
    <property type="project" value="UniProtKB-UniRule"/>
</dbReference>
<comment type="similarity">
    <text evidence="1 12">Belongs to the class-I aminoacyl-tRNA synthetase family.</text>
</comment>
<keyword evidence="3 12" id="KW-0963">Cytoplasm</keyword>
<evidence type="ECO:0000256" key="4">
    <source>
        <dbReference type="ARBA" id="ARBA00022598"/>
    </source>
</evidence>